<evidence type="ECO:0000256" key="6">
    <source>
        <dbReference type="ARBA" id="ARBA00023012"/>
    </source>
</evidence>
<dbReference type="InterPro" id="IPR004358">
    <property type="entry name" value="Sig_transdc_His_kin-like_C"/>
</dbReference>
<dbReference type="EMBL" id="BSUM01000001">
    <property type="protein sequence ID" value="GMA32999.1"/>
    <property type="molecule type" value="Genomic_DNA"/>
</dbReference>
<dbReference type="InterPro" id="IPR003661">
    <property type="entry name" value="HisK_dim/P_dom"/>
</dbReference>
<dbReference type="InterPro" id="IPR003594">
    <property type="entry name" value="HATPase_dom"/>
</dbReference>
<dbReference type="GO" id="GO:0005886">
    <property type="term" value="C:plasma membrane"/>
    <property type="evidence" value="ECO:0007669"/>
    <property type="project" value="UniProtKB-SubCell"/>
</dbReference>
<name>A0AA37XH39_9MICO</name>
<protein>
    <recommendedName>
        <fullName evidence="3">histidine kinase</fullName>
        <ecNumber evidence="3">2.7.13.3</ecNumber>
    </recommendedName>
</protein>
<keyword evidence="5" id="KW-0808">Transferase</keyword>
<keyword evidence="6" id="KW-0902">Two-component regulatory system</keyword>
<dbReference type="PANTHER" id="PTHR45569:SF1">
    <property type="entry name" value="SENSOR PROTEIN KDPD"/>
    <property type="match status" value="1"/>
</dbReference>
<keyword evidence="9" id="KW-1185">Reference proteome</keyword>
<gene>
    <name evidence="8" type="ORF">GCM10025875_29910</name>
</gene>
<dbReference type="GO" id="GO:0000155">
    <property type="term" value="F:phosphorelay sensor kinase activity"/>
    <property type="evidence" value="ECO:0007669"/>
    <property type="project" value="InterPro"/>
</dbReference>
<dbReference type="InterPro" id="IPR036890">
    <property type="entry name" value="HATPase_C_sf"/>
</dbReference>
<comment type="catalytic activity">
    <reaction evidence="1">
        <text>ATP + protein L-histidine = ADP + protein N-phospho-L-histidine.</text>
        <dbReference type="EC" id="2.7.13.3"/>
    </reaction>
</comment>
<dbReference type="Gene3D" id="1.10.287.130">
    <property type="match status" value="1"/>
</dbReference>
<dbReference type="SMART" id="SM00387">
    <property type="entry name" value="HATPase_c"/>
    <property type="match status" value="1"/>
</dbReference>
<sequence length="342" mass="35307">MASSVLRGQDALEAILARTREAFGLSQVRVVVEGEVRACATLDGVARDVPATVSVPVGERGHLEVAGRVPSPSERRLLHVISAQIDVALEHDDLEETAQSLVPLAEADRVRSALLSAVSHDLRRPLAAAVAAVGTLRVRDLPLSGTDRDELLDTAQESLDTLTSLVTNLLDVSRLEAGVLAVRAIPTAPDEVIAAALDELGLGPGDVDLDLEAPATPVMADGGLLQRVVVNLLTNGIRAAGSVRVATSTLGDVGQIRVIDRGPGIPGSRKQEVFLPFQRQGDTDNTSGLGLGLALSQGFTEGMGGTLEIEDTPGGGVTMVVSLPVVPAPAAESAPAGAEVAW</sequence>
<dbReference type="CDD" id="cd00082">
    <property type="entry name" value="HisKA"/>
    <property type="match status" value="1"/>
</dbReference>
<dbReference type="InterPro" id="IPR036097">
    <property type="entry name" value="HisK_dim/P_sf"/>
</dbReference>
<feature type="domain" description="Histidine kinase" evidence="7">
    <location>
        <begin position="117"/>
        <end position="327"/>
    </location>
</feature>
<reference evidence="8" key="1">
    <citation type="journal article" date="2014" name="Int. J. Syst. Evol. Microbiol.">
        <title>Complete genome sequence of Corynebacterium casei LMG S-19264T (=DSM 44701T), isolated from a smear-ripened cheese.</title>
        <authorList>
            <consortium name="US DOE Joint Genome Institute (JGI-PGF)"/>
            <person name="Walter F."/>
            <person name="Albersmeier A."/>
            <person name="Kalinowski J."/>
            <person name="Ruckert C."/>
        </authorList>
    </citation>
    <scope>NUCLEOTIDE SEQUENCE</scope>
    <source>
        <strain evidence="8">NBRC 112290</strain>
    </source>
</reference>
<dbReference type="Proteomes" id="UP001157161">
    <property type="component" value="Unassembled WGS sequence"/>
</dbReference>
<dbReference type="InterPro" id="IPR052023">
    <property type="entry name" value="Histidine_kinase_KdpD"/>
</dbReference>
<evidence type="ECO:0000313" key="9">
    <source>
        <dbReference type="Proteomes" id="UP001157161"/>
    </source>
</evidence>
<evidence type="ECO:0000256" key="4">
    <source>
        <dbReference type="ARBA" id="ARBA00022553"/>
    </source>
</evidence>
<dbReference type="CDD" id="cd00075">
    <property type="entry name" value="HATPase"/>
    <property type="match status" value="1"/>
</dbReference>
<evidence type="ECO:0000259" key="7">
    <source>
        <dbReference type="PROSITE" id="PS50109"/>
    </source>
</evidence>
<dbReference type="SMART" id="SM00388">
    <property type="entry name" value="HisKA"/>
    <property type="match status" value="1"/>
</dbReference>
<dbReference type="Pfam" id="PF00512">
    <property type="entry name" value="HisKA"/>
    <property type="match status" value="1"/>
</dbReference>
<keyword evidence="4" id="KW-0597">Phosphoprotein</keyword>
<organism evidence="8 9">
    <name type="scientific">Litorihabitans aurantiacus</name>
    <dbReference type="NCBI Taxonomy" id="1930061"/>
    <lineage>
        <taxon>Bacteria</taxon>
        <taxon>Bacillati</taxon>
        <taxon>Actinomycetota</taxon>
        <taxon>Actinomycetes</taxon>
        <taxon>Micrococcales</taxon>
        <taxon>Beutenbergiaceae</taxon>
        <taxon>Litorihabitans</taxon>
    </lineage>
</organism>
<comment type="caution">
    <text evidence="8">The sequence shown here is derived from an EMBL/GenBank/DDBJ whole genome shotgun (WGS) entry which is preliminary data.</text>
</comment>
<evidence type="ECO:0000256" key="5">
    <source>
        <dbReference type="ARBA" id="ARBA00022777"/>
    </source>
</evidence>
<dbReference type="EC" id="2.7.13.3" evidence="3"/>
<dbReference type="Gene3D" id="3.30.565.10">
    <property type="entry name" value="Histidine kinase-like ATPase, C-terminal domain"/>
    <property type="match status" value="1"/>
</dbReference>
<evidence type="ECO:0000313" key="8">
    <source>
        <dbReference type="EMBL" id="GMA32999.1"/>
    </source>
</evidence>
<evidence type="ECO:0000256" key="1">
    <source>
        <dbReference type="ARBA" id="ARBA00000085"/>
    </source>
</evidence>
<dbReference type="SUPFAM" id="SSF47384">
    <property type="entry name" value="Homodimeric domain of signal transducing histidine kinase"/>
    <property type="match status" value="1"/>
</dbReference>
<dbReference type="PRINTS" id="PR00344">
    <property type="entry name" value="BCTRLSENSOR"/>
</dbReference>
<dbReference type="PROSITE" id="PS50109">
    <property type="entry name" value="HIS_KIN"/>
    <property type="match status" value="1"/>
</dbReference>
<proteinExistence type="predicted"/>
<accession>A0AA37XH39</accession>
<comment type="subcellular location">
    <subcellularLocation>
        <location evidence="2">Cell membrane</location>
    </subcellularLocation>
</comment>
<evidence type="ECO:0000256" key="2">
    <source>
        <dbReference type="ARBA" id="ARBA00004236"/>
    </source>
</evidence>
<keyword evidence="5" id="KW-0418">Kinase</keyword>
<dbReference type="Pfam" id="PF02518">
    <property type="entry name" value="HATPase_c"/>
    <property type="match status" value="1"/>
</dbReference>
<evidence type="ECO:0000256" key="3">
    <source>
        <dbReference type="ARBA" id="ARBA00012438"/>
    </source>
</evidence>
<dbReference type="InterPro" id="IPR005467">
    <property type="entry name" value="His_kinase_dom"/>
</dbReference>
<dbReference type="PANTHER" id="PTHR45569">
    <property type="entry name" value="SENSOR PROTEIN KDPD"/>
    <property type="match status" value="1"/>
</dbReference>
<dbReference type="SUPFAM" id="SSF55874">
    <property type="entry name" value="ATPase domain of HSP90 chaperone/DNA topoisomerase II/histidine kinase"/>
    <property type="match status" value="1"/>
</dbReference>
<dbReference type="AlphaFoldDB" id="A0AA37XH39"/>
<reference evidence="8" key="2">
    <citation type="submission" date="2023-02" db="EMBL/GenBank/DDBJ databases">
        <authorList>
            <person name="Sun Q."/>
            <person name="Mori K."/>
        </authorList>
    </citation>
    <scope>NUCLEOTIDE SEQUENCE</scope>
    <source>
        <strain evidence="8">NBRC 112290</strain>
    </source>
</reference>